<evidence type="ECO:0000313" key="3">
    <source>
        <dbReference type="EMBL" id="MBV4356228.1"/>
    </source>
</evidence>
<keyword evidence="3" id="KW-0378">Hydrolase</keyword>
<dbReference type="Pfam" id="PF12146">
    <property type="entry name" value="Hydrolase_4"/>
    <property type="match status" value="1"/>
</dbReference>
<sequence>MLIMFVFYTTMSIRTYCLSIIVICIQSVFGFSVNAQQSATHSIAAAENIPQDHICEEKFLLINGIEQWLTIKGNLSKPVILFLHGGPGSVMSPYADHIYKQLENDFIVVQWDQRGAGRTFGKNAPGELTKEFLQANVLTIDQMAADGIALTEQLCKQLKKKKVILFGTSWGSALGVTIATKRPDLFYAYVGHSQIVNPDSDDLLYNKVQQLAQKNNDTASLNKLNAIGKPPYERARTVGKLWKIVKKYERENSIPAPQSWFIEDSVYANRKDEKDREDGDDYSFVNFVGDKQLGVSSMRASINFLKNNTSFQLPVYLIQGEEDILTPKESTRAYFDKLKAPKKEYFLLPKTAHGFNQSVVDTQYKIFKSILVF</sequence>
<comment type="caution">
    <text evidence="3">The sequence shown here is derived from an EMBL/GenBank/DDBJ whole genome shotgun (WGS) entry which is preliminary data.</text>
</comment>
<accession>A0A9E2S480</accession>
<dbReference type="GO" id="GO:0006508">
    <property type="term" value="P:proteolysis"/>
    <property type="evidence" value="ECO:0007669"/>
    <property type="project" value="InterPro"/>
</dbReference>
<reference evidence="3" key="1">
    <citation type="submission" date="2021-06" db="EMBL/GenBank/DDBJ databases">
        <authorList>
            <person name="Huq M.A."/>
        </authorList>
    </citation>
    <scope>NUCLEOTIDE SEQUENCE</scope>
    <source>
        <strain evidence="3">MAH-26</strain>
    </source>
</reference>
<dbReference type="GO" id="GO:0004177">
    <property type="term" value="F:aminopeptidase activity"/>
    <property type="evidence" value="ECO:0007669"/>
    <property type="project" value="UniProtKB-EC"/>
</dbReference>
<dbReference type="RefSeq" id="WP_217789788.1">
    <property type="nucleotide sequence ID" value="NZ_JAHSPG010000002.1"/>
</dbReference>
<dbReference type="InterPro" id="IPR005944">
    <property type="entry name" value="Pro_iminopeptidase"/>
</dbReference>
<dbReference type="EMBL" id="JAHSPG010000002">
    <property type="protein sequence ID" value="MBV4356228.1"/>
    <property type="molecule type" value="Genomic_DNA"/>
</dbReference>
<proteinExistence type="predicted"/>
<dbReference type="InterPro" id="IPR022742">
    <property type="entry name" value="Hydrolase_4"/>
</dbReference>
<evidence type="ECO:0000259" key="2">
    <source>
        <dbReference type="Pfam" id="PF12146"/>
    </source>
</evidence>
<gene>
    <name evidence="3" type="ORF">KTO63_03645</name>
</gene>
<dbReference type="Proteomes" id="UP000812270">
    <property type="component" value="Unassembled WGS sequence"/>
</dbReference>
<keyword evidence="4" id="KW-1185">Reference proteome</keyword>
<dbReference type="GO" id="GO:0005737">
    <property type="term" value="C:cytoplasm"/>
    <property type="evidence" value="ECO:0007669"/>
    <property type="project" value="InterPro"/>
</dbReference>
<evidence type="ECO:0000313" key="4">
    <source>
        <dbReference type="Proteomes" id="UP000812270"/>
    </source>
</evidence>
<dbReference type="PANTHER" id="PTHR43722:SF1">
    <property type="entry name" value="PROLINE IMINOPEPTIDASE"/>
    <property type="match status" value="1"/>
</dbReference>
<feature type="domain" description="Serine aminopeptidase S33" evidence="2">
    <location>
        <begin position="77"/>
        <end position="354"/>
    </location>
</feature>
<organism evidence="3 4">
    <name type="scientific">Pinibacter aurantiacus</name>
    <dbReference type="NCBI Taxonomy" id="2851599"/>
    <lineage>
        <taxon>Bacteria</taxon>
        <taxon>Pseudomonadati</taxon>
        <taxon>Bacteroidota</taxon>
        <taxon>Chitinophagia</taxon>
        <taxon>Chitinophagales</taxon>
        <taxon>Chitinophagaceae</taxon>
        <taxon>Pinibacter</taxon>
    </lineage>
</organism>
<evidence type="ECO:0000256" key="1">
    <source>
        <dbReference type="ARBA" id="ARBA00021843"/>
    </source>
</evidence>
<protein>
    <recommendedName>
        <fullName evidence="1">Proline iminopeptidase</fullName>
    </recommendedName>
</protein>
<name>A0A9E2S480_9BACT</name>
<dbReference type="AlphaFoldDB" id="A0A9E2S480"/>
<dbReference type="PANTHER" id="PTHR43722">
    <property type="entry name" value="PROLINE IMINOPEPTIDASE"/>
    <property type="match status" value="1"/>
</dbReference>